<reference evidence="2" key="1">
    <citation type="journal article" date="2019" name="Int. J. Syst. Evol. Microbiol.">
        <title>The Global Catalogue of Microorganisms (GCM) 10K type strain sequencing project: providing services to taxonomists for standard genome sequencing and annotation.</title>
        <authorList>
            <consortium name="The Broad Institute Genomics Platform"/>
            <consortium name="The Broad Institute Genome Sequencing Center for Infectious Disease"/>
            <person name="Wu L."/>
            <person name="Ma J."/>
        </authorList>
    </citation>
    <scope>NUCLEOTIDE SEQUENCE [LARGE SCALE GENOMIC DNA]</scope>
    <source>
        <strain evidence="2">CCUG 57263</strain>
    </source>
</reference>
<dbReference type="Proteomes" id="UP001597120">
    <property type="component" value="Unassembled WGS sequence"/>
</dbReference>
<dbReference type="InterPro" id="IPR017853">
    <property type="entry name" value="GH"/>
</dbReference>
<dbReference type="RefSeq" id="WP_379291642.1">
    <property type="nucleotide sequence ID" value="NZ_JBHTIU010000106.1"/>
</dbReference>
<dbReference type="Gene3D" id="3.20.20.80">
    <property type="entry name" value="Glycosidases"/>
    <property type="match status" value="1"/>
</dbReference>
<name>A0ABW3DFS8_9BACL</name>
<sequence length="392" mass="44112">MNKRTIFIYAWDLLDEGIEPVLNKLKEMGVTGIAVTAAYHSGKFLLPHNPHRKIYYHPYSSVYYNVNTTKYGQLLPRTGEAFEQHRSASRGTGTSGDLLTLICHHAKALQMEVYAWVVGFHNSYLGEAFPEFTVRNAFGESYRHALCPAHKETQQYVKAILSDLAEGYDLDGFVLESFDYPGMLHGDHHELICSARKDELERLLGLCFCNQCMANARAAGIDADRFRQEIAHAAETVANSREPVTATSLPQYMQFIQMREDTVDAVFAQCRSIVDGSGKPLQMLSTLWMAYGAEPGLYGMNPRRLDRYIDQWVACYPSSAEDTVPFVDRALQSVPRHKLAAGVRMIEPEITAPEHLDGYLNAYAKAGVNDLFFYNYGLASREIVERLGISLE</sequence>
<organism evidence="1 2">
    <name type="scientific">Paenibacillus residui</name>
    <dbReference type="NCBI Taxonomy" id="629724"/>
    <lineage>
        <taxon>Bacteria</taxon>
        <taxon>Bacillati</taxon>
        <taxon>Bacillota</taxon>
        <taxon>Bacilli</taxon>
        <taxon>Bacillales</taxon>
        <taxon>Paenibacillaceae</taxon>
        <taxon>Paenibacillus</taxon>
    </lineage>
</organism>
<accession>A0ABW3DFS8</accession>
<evidence type="ECO:0000313" key="1">
    <source>
        <dbReference type="EMBL" id="MFD0872318.1"/>
    </source>
</evidence>
<gene>
    <name evidence="1" type="ORF">ACFQ03_24665</name>
</gene>
<protein>
    <submittedName>
        <fullName evidence="1">Uncharacterized protein</fullName>
    </submittedName>
</protein>
<comment type="caution">
    <text evidence="1">The sequence shown here is derived from an EMBL/GenBank/DDBJ whole genome shotgun (WGS) entry which is preliminary data.</text>
</comment>
<dbReference type="EMBL" id="JBHTIU010000106">
    <property type="protein sequence ID" value="MFD0872318.1"/>
    <property type="molecule type" value="Genomic_DNA"/>
</dbReference>
<dbReference type="SUPFAM" id="SSF51445">
    <property type="entry name" value="(Trans)glycosidases"/>
    <property type="match status" value="1"/>
</dbReference>
<proteinExistence type="predicted"/>
<keyword evidence="2" id="KW-1185">Reference proteome</keyword>
<evidence type="ECO:0000313" key="2">
    <source>
        <dbReference type="Proteomes" id="UP001597120"/>
    </source>
</evidence>